<dbReference type="RefSeq" id="WP_353540990.1">
    <property type="nucleotide sequence ID" value="NZ_BAABRN010000006.1"/>
</dbReference>
<proteinExistence type="predicted"/>
<sequence length="120" mass="13451">MFQTQFLGAEDDLEKYSTLAPNYLALDGVQEKLCLLPAAKTPEEVAYNASVLHQLRSQHFDVLTEFFRVNWDLLDDLAAQVRERLTLDGPSVQPYLERVVLTAGLPAFEGAVGQVQEEQV</sequence>
<comment type="caution">
    <text evidence="1">The sequence shown here is derived from an EMBL/GenBank/DDBJ whole genome shotgun (WGS) entry which is preliminary data.</text>
</comment>
<dbReference type="InterPro" id="IPR037219">
    <property type="entry name" value="Peptidase_M41-like"/>
</dbReference>
<protein>
    <submittedName>
        <fullName evidence="1">Uncharacterized protein</fullName>
    </submittedName>
</protein>
<keyword evidence="2" id="KW-1185">Reference proteome</keyword>
<dbReference type="Proteomes" id="UP001458946">
    <property type="component" value="Unassembled WGS sequence"/>
</dbReference>
<reference evidence="1 2" key="1">
    <citation type="submission" date="2024-02" db="EMBL/GenBank/DDBJ databases">
        <title>Deinococcus xinjiangensis NBRC 107630.</title>
        <authorList>
            <person name="Ichikawa N."/>
            <person name="Katano-Makiyama Y."/>
            <person name="Hidaka K."/>
        </authorList>
    </citation>
    <scope>NUCLEOTIDE SEQUENCE [LARGE SCALE GENOMIC DNA]</scope>
    <source>
        <strain evidence="1 2">NBRC 107630</strain>
    </source>
</reference>
<dbReference type="SUPFAM" id="SSF140990">
    <property type="entry name" value="FtsH protease domain-like"/>
    <property type="match status" value="1"/>
</dbReference>
<name>A0ABP9V6W1_9DEIO</name>
<evidence type="ECO:0000313" key="1">
    <source>
        <dbReference type="EMBL" id="GAA5501017.1"/>
    </source>
</evidence>
<accession>A0ABP9V6W1</accession>
<dbReference type="EMBL" id="BAABRN010000006">
    <property type="protein sequence ID" value="GAA5501017.1"/>
    <property type="molecule type" value="Genomic_DNA"/>
</dbReference>
<organism evidence="1 2">
    <name type="scientific">Deinococcus xinjiangensis</name>
    <dbReference type="NCBI Taxonomy" id="457454"/>
    <lineage>
        <taxon>Bacteria</taxon>
        <taxon>Thermotogati</taxon>
        <taxon>Deinococcota</taxon>
        <taxon>Deinococci</taxon>
        <taxon>Deinococcales</taxon>
        <taxon>Deinococcaceae</taxon>
        <taxon>Deinococcus</taxon>
    </lineage>
</organism>
<evidence type="ECO:0000313" key="2">
    <source>
        <dbReference type="Proteomes" id="UP001458946"/>
    </source>
</evidence>
<gene>
    <name evidence="1" type="ORF">Dxin01_00748</name>
</gene>